<dbReference type="PROSITE" id="PS00409">
    <property type="entry name" value="PROKAR_NTER_METHYL"/>
    <property type="match status" value="1"/>
</dbReference>
<organism evidence="2 3">
    <name type="scientific">Romeriopsis navalis LEGE 11480</name>
    <dbReference type="NCBI Taxonomy" id="2777977"/>
    <lineage>
        <taxon>Bacteria</taxon>
        <taxon>Bacillati</taxon>
        <taxon>Cyanobacteriota</taxon>
        <taxon>Cyanophyceae</taxon>
        <taxon>Leptolyngbyales</taxon>
        <taxon>Leptolyngbyaceae</taxon>
        <taxon>Romeriopsis</taxon>
        <taxon>Romeriopsis navalis</taxon>
    </lineage>
</organism>
<dbReference type="InterPro" id="IPR045584">
    <property type="entry name" value="Pilin-like"/>
</dbReference>
<keyword evidence="1" id="KW-0472">Membrane</keyword>
<evidence type="ECO:0000256" key="1">
    <source>
        <dbReference type="SAM" id="Phobius"/>
    </source>
</evidence>
<reference evidence="2" key="1">
    <citation type="submission" date="2020-10" db="EMBL/GenBank/DDBJ databases">
        <authorList>
            <person name="Castelo-Branco R."/>
            <person name="Eusebio N."/>
            <person name="Adriana R."/>
            <person name="Vieira A."/>
            <person name="Brugerolle De Fraissinette N."/>
            <person name="Rezende De Castro R."/>
            <person name="Schneider M.P."/>
            <person name="Vasconcelos V."/>
            <person name="Leao P.N."/>
        </authorList>
    </citation>
    <scope>NUCLEOTIDE SEQUENCE</scope>
    <source>
        <strain evidence="2">LEGE 11480</strain>
    </source>
</reference>
<dbReference type="Proteomes" id="UP000625316">
    <property type="component" value="Unassembled WGS sequence"/>
</dbReference>
<keyword evidence="1" id="KW-1133">Transmembrane helix</keyword>
<accession>A0A928VKC4</accession>
<evidence type="ECO:0000313" key="2">
    <source>
        <dbReference type="EMBL" id="MBE9029232.1"/>
    </source>
</evidence>
<dbReference type="EMBL" id="JADEXQ010000013">
    <property type="protein sequence ID" value="MBE9029232.1"/>
    <property type="molecule type" value="Genomic_DNA"/>
</dbReference>
<dbReference type="Pfam" id="PF07963">
    <property type="entry name" value="N_methyl"/>
    <property type="match status" value="1"/>
</dbReference>
<feature type="transmembrane region" description="Helical" evidence="1">
    <location>
        <begin position="20"/>
        <end position="39"/>
    </location>
</feature>
<dbReference type="AlphaFoldDB" id="A0A928VKC4"/>
<name>A0A928VKC4_9CYAN</name>
<dbReference type="Gene3D" id="3.30.700.10">
    <property type="entry name" value="Glycoprotein, Type 4 Pilin"/>
    <property type="match status" value="1"/>
</dbReference>
<comment type="caution">
    <text evidence="2">The sequence shown here is derived from an EMBL/GenBank/DDBJ whole genome shotgun (WGS) entry which is preliminary data.</text>
</comment>
<gene>
    <name evidence="2" type="ORF">IQ266_05585</name>
</gene>
<keyword evidence="3" id="KW-1185">Reference proteome</keyword>
<keyword evidence="1" id="KW-0812">Transmembrane</keyword>
<protein>
    <submittedName>
        <fullName evidence="2">Type II secretion system protein</fullName>
    </submittedName>
</protein>
<proteinExistence type="predicted"/>
<dbReference type="InterPro" id="IPR012902">
    <property type="entry name" value="N_methyl_site"/>
</dbReference>
<dbReference type="SUPFAM" id="SSF54523">
    <property type="entry name" value="Pili subunits"/>
    <property type="match status" value="1"/>
</dbReference>
<evidence type="ECO:0000313" key="3">
    <source>
        <dbReference type="Proteomes" id="UP000625316"/>
    </source>
</evidence>
<sequence length="175" mass="20130">MDMVTRPAQQKRSGFTLIELVTSMAIVGFAFAVTAPSYISWANKQRLKAANEEVFSLIHRTKRTAMRHKRSQQLSLRKIGDRAEWSIHPTNTPAVNWNSLPPDVQIDPETTLRRRRGNYVLQFNDYGEVNGQLGRVTLSLTKYPKQKQCIMISTLLGKIRRGEAHQKPKRGRYCY</sequence>
<dbReference type="NCBIfam" id="TIGR02532">
    <property type="entry name" value="IV_pilin_GFxxxE"/>
    <property type="match status" value="1"/>
</dbReference>